<name>A0A158FI97_9BURK</name>
<dbReference type="PRINTS" id="PR00184">
    <property type="entry name" value="NEISSPPORIN"/>
</dbReference>
<dbReference type="GO" id="GO:0015288">
    <property type="term" value="F:porin activity"/>
    <property type="evidence" value="ECO:0007669"/>
    <property type="project" value="UniProtKB-KW"/>
</dbReference>
<keyword evidence="14" id="KW-1185">Reference proteome</keyword>
<dbReference type="CDD" id="cd00342">
    <property type="entry name" value="gram_neg_porins"/>
    <property type="match status" value="1"/>
</dbReference>
<proteinExistence type="predicted"/>
<dbReference type="OrthoDB" id="8982743at2"/>
<sequence length="384" mass="40485">MKKSLLALAALGTFAGAAQAQSSVTLYGIVDAGFVFNNNSSGNQLYSLMSGSLQGSRWGLRGTEDLGGGMKALFVLENGFDLMTGRLGQGGDEFGRQAYVGLSTSQFGTVTLGRQYDSVVDYTGALEVGSQWGTRFGAHPGDLDNMNNSNRVNNAVKYTSTNYGGFTFGGLYSLGGNAGQFNRNQIWSLGVGYNQGPLQFGAGYLNVKDPNFSFFGNNATSSATGSNMSGSRVYSGYASARTQEVISAGAAYTFAAATVGVTYSNTAFKDLGSEAGLNPLGYGGSARFHNAEINFKYQLTPALLLGIAYDYTHGYGVNDAKYHQAMLGTDYFLSKRTDFYVAGVYQHAIGTDSTNTSAVANINGLSPSSTSNQVAAIVGIRHKF</sequence>
<dbReference type="Gene3D" id="2.40.160.10">
    <property type="entry name" value="Porin"/>
    <property type="match status" value="1"/>
</dbReference>
<evidence type="ECO:0000259" key="12">
    <source>
        <dbReference type="Pfam" id="PF13609"/>
    </source>
</evidence>
<evidence type="ECO:0000256" key="4">
    <source>
        <dbReference type="ARBA" id="ARBA00022452"/>
    </source>
</evidence>
<dbReference type="Pfam" id="PF13609">
    <property type="entry name" value="Porin_4"/>
    <property type="match status" value="1"/>
</dbReference>
<evidence type="ECO:0000256" key="7">
    <source>
        <dbReference type="ARBA" id="ARBA00023065"/>
    </source>
</evidence>
<evidence type="ECO:0000256" key="8">
    <source>
        <dbReference type="ARBA" id="ARBA00023114"/>
    </source>
</evidence>
<feature type="domain" description="Porin" evidence="12">
    <location>
        <begin position="7"/>
        <end position="346"/>
    </location>
</feature>
<dbReference type="SUPFAM" id="SSF56935">
    <property type="entry name" value="Porins"/>
    <property type="match status" value="1"/>
</dbReference>
<evidence type="ECO:0000256" key="1">
    <source>
        <dbReference type="ARBA" id="ARBA00004571"/>
    </source>
</evidence>
<keyword evidence="3" id="KW-0813">Transport</keyword>
<evidence type="ECO:0000256" key="11">
    <source>
        <dbReference type="SAM" id="SignalP"/>
    </source>
</evidence>
<keyword evidence="6 11" id="KW-0732">Signal</keyword>
<dbReference type="RefSeq" id="WP_087654797.1">
    <property type="nucleotide sequence ID" value="NZ_FCOL02000002.1"/>
</dbReference>
<feature type="chain" id="PRO_5011113848" evidence="11">
    <location>
        <begin position="21"/>
        <end position="384"/>
    </location>
</feature>
<evidence type="ECO:0000256" key="2">
    <source>
        <dbReference type="ARBA" id="ARBA00011233"/>
    </source>
</evidence>
<dbReference type="InterPro" id="IPR050298">
    <property type="entry name" value="Gram-neg_bact_OMP"/>
</dbReference>
<gene>
    <name evidence="13" type="ORF">AWB67_00659</name>
</gene>
<protein>
    <submittedName>
        <fullName evidence="13">Porin</fullName>
    </submittedName>
</protein>
<reference evidence="13" key="1">
    <citation type="submission" date="2016-01" db="EMBL/GenBank/DDBJ databases">
        <authorList>
            <person name="Peeters C."/>
        </authorList>
    </citation>
    <scope>NUCLEOTIDE SEQUENCE [LARGE SCALE GENOMIC DNA]</scope>
    <source>
        <strain evidence="13">LMG 22937</strain>
    </source>
</reference>
<evidence type="ECO:0000256" key="9">
    <source>
        <dbReference type="ARBA" id="ARBA00023136"/>
    </source>
</evidence>
<dbReference type="GO" id="GO:0034220">
    <property type="term" value="P:monoatomic ion transmembrane transport"/>
    <property type="evidence" value="ECO:0007669"/>
    <property type="project" value="InterPro"/>
</dbReference>
<keyword evidence="8" id="KW-0626">Porin</keyword>
<dbReference type="Proteomes" id="UP000054925">
    <property type="component" value="Unassembled WGS sequence"/>
</dbReference>
<dbReference type="EMBL" id="FCOL02000002">
    <property type="protein sequence ID" value="SAL19588.1"/>
    <property type="molecule type" value="Genomic_DNA"/>
</dbReference>
<keyword evidence="4" id="KW-1134">Transmembrane beta strand</keyword>
<keyword evidence="7" id="KW-0406">Ion transport</keyword>
<organism evidence="13 14">
    <name type="scientific">Caballeronia terrestris</name>
    <dbReference type="NCBI Taxonomy" id="1226301"/>
    <lineage>
        <taxon>Bacteria</taxon>
        <taxon>Pseudomonadati</taxon>
        <taxon>Pseudomonadota</taxon>
        <taxon>Betaproteobacteria</taxon>
        <taxon>Burkholderiales</taxon>
        <taxon>Burkholderiaceae</taxon>
        <taxon>Caballeronia</taxon>
    </lineage>
</organism>
<comment type="caution">
    <text evidence="13">The sequence shown here is derived from an EMBL/GenBank/DDBJ whole genome shotgun (WGS) entry which is preliminary data.</text>
</comment>
<comment type="subcellular location">
    <subcellularLocation>
        <location evidence="1">Cell outer membrane</location>
        <topology evidence="1">Multi-pass membrane protein</topology>
    </subcellularLocation>
</comment>
<dbReference type="GO" id="GO:0046930">
    <property type="term" value="C:pore complex"/>
    <property type="evidence" value="ECO:0007669"/>
    <property type="project" value="UniProtKB-KW"/>
</dbReference>
<dbReference type="GO" id="GO:0009279">
    <property type="term" value="C:cell outer membrane"/>
    <property type="evidence" value="ECO:0007669"/>
    <property type="project" value="UniProtKB-SubCell"/>
</dbReference>
<dbReference type="InterPro" id="IPR002299">
    <property type="entry name" value="Porin_Neis"/>
</dbReference>
<dbReference type="PANTHER" id="PTHR34501">
    <property type="entry name" value="PROTEIN YDDL-RELATED"/>
    <property type="match status" value="1"/>
</dbReference>
<keyword evidence="9" id="KW-0472">Membrane</keyword>
<keyword evidence="5" id="KW-0812">Transmembrane</keyword>
<dbReference type="PANTHER" id="PTHR34501:SF9">
    <property type="entry name" value="MAJOR OUTER MEMBRANE PROTEIN P.IA"/>
    <property type="match status" value="1"/>
</dbReference>
<dbReference type="PRINTS" id="PR00182">
    <property type="entry name" value="ECOLNEIPORIN"/>
</dbReference>
<evidence type="ECO:0000313" key="14">
    <source>
        <dbReference type="Proteomes" id="UP000054925"/>
    </source>
</evidence>
<accession>A0A158FI97</accession>
<evidence type="ECO:0000256" key="5">
    <source>
        <dbReference type="ARBA" id="ARBA00022692"/>
    </source>
</evidence>
<evidence type="ECO:0000256" key="3">
    <source>
        <dbReference type="ARBA" id="ARBA00022448"/>
    </source>
</evidence>
<evidence type="ECO:0000256" key="6">
    <source>
        <dbReference type="ARBA" id="ARBA00022729"/>
    </source>
</evidence>
<evidence type="ECO:0000256" key="10">
    <source>
        <dbReference type="ARBA" id="ARBA00023237"/>
    </source>
</evidence>
<dbReference type="AlphaFoldDB" id="A0A158FI97"/>
<comment type="subunit">
    <text evidence="2">Homotrimer.</text>
</comment>
<evidence type="ECO:0000313" key="13">
    <source>
        <dbReference type="EMBL" id="SAL19588.1"/>
    </source>
</evidence>
<keyword evidence="10" id="KW-0998">Cell outer membrane</keyword>
<dbReference type="InterPro" id="IPR033900">
    <property type="entry name" value="Gram_neg_porin_domain"/>
</dbReference>
<dbReference type="InterPro" id="IPR023614">
    <property type="entry name" value="Porin_dom_sf"/>
</dbReference>
<feature type="signal peptide" evidence="11">
    <location>
        <begin position="1"/>
        <end position="20"/>
    </location>
</feature>
<dbReference type="InterPro" id="IPR001702">
    <property type="entry name" value="Porin_Gram-ve"/>
</dbReference>